<dbReference type="AlphaFoldDB" id="A0A014QBI5"/>
<dbReference type="RefSeq" id="WP_043382320.1">
    <property type="nucleotide sequence ID" value="NZ_JBOK01000007.1"/>
</dbReference>
<dbReference type="EMBL" id="JBOK01000007">
    <property type="protein sequence ID" value="EXU80527.1"/>
    <property type="molecule type" value="Genomic_DNA"/>
</dbReference>
<feature type="domain" description="FAD dependent oxidoreductase" evidence="3">
    <location>
        <begin position="3"/>
        <end position="398"/>
    </location>
</feature>
<dbReference type="Gene3D" id="3.50.50.60">
    <property type="entry name" value="FAD/NAD(P)-binding domain"/>
    <property type="match status" value="2"/>
</dbReference>
<dbReference type="Pfam" id="PF01266">
    <property type="entry name" value="DAO"/>
    <property type="match status" value="1"/>
</dbReference>
<keyword evidence="2" id="KW-0560">Oxidoreductase</keyword>
<comment type="similarity">
    <text evidence="1">Belongs to the DadA oxidoreductase family.</text>
</comment>
<dbReference type="SUPFAM" id="SSF51905">
    <property type="entry name" value="FAD/NAD(P)-binding domain"/>
    <property type="match status" value="1"/>
</dbReference>
<dbReference type="Gene3D" id="3.30.9.10">
    <property type="entry name" value="D-Amino Acid Oxidase, subunit A, domain 2"/>
    <property type="match status" value="1"/>
</dbReference>
<reference evidence="4 5" key="1">
    <citation type="submission" date="2014-01" db="EMBL/GenBank/DDBJ databases">
        <title>Interspecies Systems Biology Uncovers Metabolites Affecting C. elegans Gene Expression and Life History Traits.</title>
        <authorList>
            <person name="Watson E."/>
            <person name="Macneil L.T."/>
            <person name="Ritter A.D."/>
            <person name="Yilmaz L.S."/>
            <person name="Rosebrock A.P."/>
            <person name="Caudy A.A."/>
            <person name="Walhout A.J."/>
        </authorList>
    </citation>
    <scope>NUCLEOTIDE SEQUENCE [LARGE SCALE GENOMIC DNA]</scope>
    <source>
        <strain evidence="4 5">DA1877</strain>
    </source>
</reference>
<evidence type="ECO:0000256" key="2">
    <source>
        <dbReference type="ARBA" id="ARBA00023002"/>
    </source>
</evidence>
<dbReference type="STRING" id="225991.MA05_07740"/>
<dbReference type="PANTHER" id="PTHR13847">
    <property type="entry name" value="SARCOSINE DEHYDROGENASE-RELATED"/>
    <property type="match status" value="1"/>
</dbReference>
<dbReference type="PATRIC" id="fig|1457173.3.peg.1575"/>
<sequence length="416" mass="45244">MNIAIVGAGITGISTALELARDGHQVTVYEQMNATAEEASFAPGGWLSPCVAPSLSAPGVGMPLKQLQKGSGLLQASTFLGSNTWRWMRQWKKHEKQAFKQGAHPLFSALQAMSSYSQDLRWQDCEDPESIAEQRPGALILLRNPQELEFWQQRLPLLQEQGIACQLLSPQQALGIEPSLGQDIAWLSALHFPQGESINPRLWTHLLRMQAQHLGAHFHTGVPIQRISTQPLGVQTAQQLHLHDAIVLCTGAHQQLSSQALGLQLPLMTNWGYSVTAPVRDALQAPRGSVMDWAQQATITRMGQRVRITAGLELDSTANAPHHTATLQRMYRLLNDWFPGGAHLSSPQVQVWRGVRGHLPDGLPAVGASGRPGVWLNLAHGSHGASLAAGCARALADMLAGRPTAIDMQAFSPLRF</sequence>
<dbReference type="GO" id="GO:0055130">
    <property type="term" value="P:D-alanine catabolic process"/>
    <property type="evidence" value="ECO:0007669"/>
    <property type="project" value="TreeGrafter"/>
</dbReference>
<dbReference type="InterPro" id="IPR006076">
    <property type="entry name" value="FAD-dep_OxRdtase"/>
</dbReference>
<accession>A0A014QBI5</accession>
<protein>
    <submittedName>
        <fullName evidence="4">D-amino acid dehydrogenase</fullName>
    </submittedName>
</protein>
<dbReference type="GO" id="GO:0005886">
    <property type="term" value="C:plasma membrane"/>
    <property type="evidence" value="ECO:0007669"/>
    <property type="project" value="TreeGrafter"/>
</dbReference>
<evidence type="ECO:0000313" key="4">
    <source>
        <dbReference type="EMBL" id="EXU80527.1"/>
    </source>
</evidence>
<dbReference type="GO" id="GO:0005737">
    <property type="term" value="C:cytoplasm"/>
    <property type="evidence" value="ECO:0007669"/>
    <property type="project" value="TreeGrafter"/>
</dbReference>
<dbReference type="GO" id="GO:0008718">
    <property type="term" value="F:D-amino-acid dehydrogenase activity"/>
    <property type="evidence" value="ECO:0007669"/>
    <property type="project" value="TreeGrafter"/>
</dbReference>
<dbReference type="PANTHER" id="PTHR13847:SF280">
    <property type="entry name" value="D-AMINO ACID DEHYDROGENASE"/>
    <property type="match status" value="1"/>
</dbReference>
<organism evidence="4 5">
    <name type="scientific">Comamonas aquatica DA1877</name>
    <dbReference type="NCBI Taxonomy" id="1457173"/>
    <lineage>
        <taxon>Bacteria</taxon>
        <taxon>Pseudomonadati</taxon>
        <taxon>Pseudomonadota</taxon>
        <taxon>Betaproteobacteria</taxon>
        <taxon>Burkholderiales</taxon>
        <taxon>Comamonadaceae</taxon>
        <taxon>Comamonas</taxon>
    </lineage>
</organism>
<dbReference type="InterPro" id="IPR036188">
    <property type="entry name" value="FAD/NAD-bd_sf"/>
</dbReference>
<comment type="caution">
    <text evidence="4">The sequence shown here is derived from an EMBL/GenBank/DDBJ whole genome shotgun (WGS) entry which is preliminary data.</text>
</comment>
<evidence type="ECO:0000259" key="3">
    <source>
        <dbReference type="Pfam" id="PF01266"/>
    </source>
</evidence>
<evidence type="ECO:0000256" key="1">
    <source>
        <dbReference type="ARBA" id="ARBA00009410"/>
    </source>
</evidence>
<keyword evidence="5" id="KW-1185">Reference proteome</keyword>
<proteinExistence type="inferred from homology"/>
<evidence type="ECO:0000313" key="5">
    <source>
        <dbReference type="Proteomes" id="UP000020766"/>
    </source>
</evidence>
<name>A0A014QBI5_9BURK</name>
<gene>
    <name evidence="4" type="ORF">AX13_16595</name>
</gene>
<dbReference type="Proteomes" id="UP000020766">
    <property type="component" value="Unassembled WGS sequence"/>
</dbReference>